<accession>A0A9D8KF68</accession>
<evidence type="ECO:0000259" key="3">
    <source>
        <dbReference type="PROSITE" id="PS50110"/>
    </source>
</evidence>
<dbReference type="Proteomes" id="UP000809273">
    <property type="component" value="Unassembled WGS sequence"/>
</dbReference>
<name>A0A9D8KF68_9DELT</name>
<dbReference type="Pfam" id="PF00072">
    <property type="entry name" value="Response_reg"/>
    <property type="match status" value="1"/>
</dbReference>
<evidence type="ECO:0000313" key="4">
    <source>
        <dbReference type="EMBL" id="MBN1572880.1"/>
    </source>
</evidence>
<organism evidence="4 5">
    <name type="scientific">Candidatus Zymogenus saltonus</name>
    <dbReference type="NCBI Taxonomy" id="2844893"/>
    <lineage>
        <taxon>Bacteria</taxon>
        <taxon>Deltaproteobacteria</taxon>
        <taxon>Candidatus Zymogenia</taxon>
        <taxon>Candidatus Zymogeniales</taxon>
        <taxon>Candidatus Zymogenaceae</taxon>
        <taxon>Candidatus Zymogenus</taxon>
    </lineage>
</organism>
<dbReference type="EMBL" id="JAFGIX010000032">
    <property type="protein sequence ID" value="MBN1572880.1"/>
    <property type="molecule type" value="Genomic_DNA"/>
</dbReference>
<keyword evidence="1 2" id="KW-0597">Phosphoprotein</keyword>
<dbReference type="PROSITE" id="PS50110">
    <property type="entry name" value="RESPONSE_REGULATORY"/>
    <property type="match status" value="1"/>
</dbReference>
<evidence type="ECO:0000256" key="1">
    <source>
        <dbReference type="ARBA" id="ARBA00022553"/>
    </source>
</evidence>
<evidence type="ECO:0000256" key="2">
    <source>
        <dbReference type="PROSITE-ProRule" id="PRU00169"/>
    </source>
</evidence>
<dbReference type="GO" id="GO:0000160">
    <property type="term" value="P:phosphorelay signal transduction system"/>
    <property type="evidence" value="ECO:0007669"/>
    <property type="project" value="InterPro"/>
</dbReference>
<dbReference type="InterPro" id="IPR011006">
    <property type="entry name" value="CheY-like_superfamily"/>
</dbReference>
<dbReference type="PANTHER" id="PTHR44591:SF3">
    <property type="entry name" value="RESPONSE REGULATORY DOMAIN-CONTAINING PROTEIN"/>
    <property type="match status" value="1"/>
</dbReference>
<feature type="modified residue" description="4-aspartylphosphate" evidence="2">
    <location>
        <position position="133"/>
    </location>
</feature>
<evidence type="ECO:0000313" key="5">
    <source>
        <dbReference type="Proteomes" id="UP000809273"/>
    </source>
</evidence>
<reference evidence="4" key="1">
    <citation type="journal article" date="2021" name="Environ. Microbiol.">
        <title>Genomic characterization of three novel Desulfobacterota classes expand the metabolic and phylogenetic diversity of the phylum.</title>
        <authorList>
            <person name="Murphy C.L."/>
            <person name="Biggerstaff J."/>
            <person name="Eichhorn A."/>
            <person name="Ewing E."/>
            <person name="Shahan R."/>
            <person name="Soriano D."/>
            <person name="Stewart S."/>
            <person name="VanMol K."/>
            <person name="Walker R."/>
            <person name="Walters P."/>
            <person name="Elshahed M.S."/>
            <person name="Youssef N.H."/>
        </authorList>
    </citation>
    <scope>NUCLEOTIDE SEQUENCE</scope>
    <source>
        <strain evidence="4">Zod_Metabat.24</strain>
    </source>
</reference>
<sequence length="205" mass="23054">MSLVETACPNCNKKIYLDLEEIISESSTRPIKCSQCGKEFIFGFDSDVTPISDDAENAAKKKTKFVKKVVVKKVRKQKPKVQKKVLVIEDSRLTREQICDLFEEEIAEVVKVDRAEHGFKSIKEKKPDLLIVDLVLPEMSGIDFITAVLKHIEPKKIVIFTAAMGMHSDIFESGMEGITLVQKGGADSYEELKEKGFEILGIDMK</sequence>
<dbReference type="Gene3D" id="3.40.50.2300">
    <property type="match status" value="1"/>
</dbReference>
<proteinExistence type="predicted"/>
<dbReference type="AlphaFoldDB" id="A0A9D8KF68"/>
<dbReference type="SMART" id="SM00448">
    <property type="entry name" value="REC"/>
    <property type="match status" value="1"/>
</dbReference>
<gene>
    <name evidence="4" type="ORF">JW984_06740</name>
</gene>
<dbReference type="PANTHER" id="PTHR44591">
    <property type="entry name" value="STRESS RESPONSE REGULATOR PROTEIN 1"/>
    <property type="match status" value="1"/>
</dbReference>
<reference evidence="4" key="2">
    <citation type="submission" date="2021-01" db="EMBL/GenBank/DDBJ databases">
        <authorList>
            <person name="Hahn C.R."/>
            <person name="Youssef N.H."/>
            <person name="Elshahed M."/>
        </authorList>
    </citation>
    <scope>NUCLEOTIDE SEQUENCE</scope>
    <source>
        <strain evidence="4">Zod_Metabat.24</strain>
    </source>
</reference>
<comment type="caution">
    <text evidence="4">The sequence shown here is derived from an EMBL/GenBank/DDBJ whole genome shotgun (WGS) entry which is preliminary data.</text>
</comment>
<dbReference type="SUPFAM" id="SSF52172">
    <property type="entry name" value="CheY-like"/>
    <property type="match status" value="1"/>
</dbReference>
<dbReference type="CDD" id="cd00156">
    <property type="entry name" value="REC"/>
    <property type="match status" value="1"/>
</dbReference>
<feature type="domain" description="Response regulatory" evidence="3">
    <location>
        <begin position="84"/>
        <end position="205"/>
    </location>
</feature>
<dbReference type="InterPro" id="IPR001789">
    <property type="entry name" value="Sig_transdc_resp-reg_receiver"/>
</dbReference>
<dbReference type="InterPro" id="IPR050595">
    <property type="entry name" value="Bact_response_regulator"/>
</dbReference>
<protein>
    <submittedName>
        <fullName evidence="4">Response regulator</fullName>
    </submittedName>
</protein>